<evidence type="ECO:0000256" key="4">
    <source>
        <dbReference type="ARBA" id="ARBA00022980"/>
    </source>
</evidence>
<comment type="similarity">
    <text evidence="2">Belongs to the universal ribosomal protein uS3 family.</text>
</comment>
<proteinExistence type="inferred from homology"/>
<evidence type="ECO:0000256" key="1">
    <source>
        <dbReference type="ARBA" id="ARBA00004173"/>
    </source>
</evidence>
<evidence type="ECO:0000256" key="2">
    <source>
        <dbReference type="ARBA" id="ARBA00010761"/>
    </source>
</evidence>
<dbReference type="InterPro" id="IPR026146">
    <property type="entry name" value="Ribosomal_uS3m"/>
</dbReference>
<dbReference type="PANTHER" id="PTHR21244:SF1">
    <property type="entry name" value="SMALL RIBOSOMAL SUBUNIT PROTEIN US3M"/>
    <property type="match status" value="1"/>
</dbReference>
<dbReference type="Pfam" id="PF14955">
    <property type="entry name" value="MRP-S24"/>
    <property type="match status" value="1"/>
</dbReference>
<evidence type="ECO:0000313" key="7">
    <source>
        <dbReference type="Proteomes" id="UP000694865"/>
    </source>
</evidence>
<keyword evidence="4" id="KW-0689">Ribosomal protein</keyword>
<name>A0ABM0GMD0_SACKO</name>
<keyword evidence="7" id="KW-1185">Reference proteome</keyword>
<evidence type="ECO:0000256" key="5">
    <source>
        <dbReference type="ARBA" id="ARBA00023128"/>
    </source>
</evidence>
<keyword evidence="5" id="KW-0496">Mitochondrion</keyword>
<dbReference type="RefSeq" id="XP_002733110.2">
    <property type="nucleotide sequence ID" value="XM_002733064.2"/>
</dbReference>
<reference evidence="8" key="1">
    <citation type="submission" date="2025-08" db="UniProtKB">
        <authorList>
            <consortium name="RefSeq"/>
        </authorList>
    </citation>
    <scope>IDENTIFICATION</scope>
    <source>
        <tissue evidence="8">Testes</tissue>
    </source>
</reference>
<evidence type="ECO:0000256" key="3">
    <source>
        <dbReference type="ARBA" id="ARBA00022946"/>
    </source>
</evidence>
<dbReference type="GeneID" id="100369020"/>
<dbReference type="PANTHER" id="PTHR21244">
    <property type="entry name" value="MITOCHONDRIAL 28S RIBOSOMAL PROTEIN S24"/>
    <property type="match status" value="1"/>
</dbReference>
<accession>A0ABM0GMD0</accession>
<organism evidence="7 8">
    <name type="scientific">Saccoglossus kowalevskii</name>
    <name type="common">Acorn worm</name>
    <dbReference type="NCBI Taxonomy" id="10224"/>
    <lineage>
        <taxon>Eukaryota</taxon>
        <taxon>Metazoa</taxon>
        <taxon>Hemichordata</taxon>
        <taxon>Enteropneusta</taxon>
        <taxon>Harrimaniidae</taxon>
        <taxon>Saccoglossus</taxon>
    </lineage>
</organism>
<evidence type="ECO:0000313" key="8">
    <source>
        <dbReference type="RefSeq" id="XP_002733110.2"/>
    </source>
</evidence>
<dbReference type="Proteomes" id="UP000694865">
    <property type="component" value="Unplaced"/>
</dbReference>
<keyword evidence="3" id="KW-0809">Transit peptide</keyword>
<evidence type="ECO:0000256" key="6">
    <source>
        <dbReference type="ARBA" id="ARBA00023274"/>
    </source>
</evidence>
<keyword evidence="6" id="KW-0687">Ribonucleoprotein</keyword>
<comment type="subcellular location">
    <subcellularLocation>
        <location evidence="1">Mitochondrion</location>
    </subcellularLocation>
</comment>
<sequence>MSQCDEKMAATTRMITKRILQLRLSSNPFLRHDHRCLQTSASCYKAGRVKVSKGDKPITYEQANPPHLAGVTKSWKSWNTANLEDEEGAPERAVEDMFIRKFIVGTFHNCLAADTIIKRRANQINICLLLNRNVRPNQYYFLVGYAESLLSHWYKCIVKIEVQAVDDVVIYKWL</sequence>
<gene>
    <name evidence="8" type="primary">LOC100369020</name>
</gene>
<protein>
    <submittedName>
        <fullName evidence="8">28S ribosomal protein S24-A, mitochondrial-like</fullName>
    </submittedName>
</protein>